<dbReference type="Gene3D" id="3.10.20.90">
    <property type="entry name" value="Phosphatidylinositol 3-kinase Catalytic Subunit, Chain A, domain 1"/>
    <property type="match status" value="1"/>
</dbReference>
<evidence type="ECO:0000256" key="11">
    <source>
        <dbReference type="ARBA" id="ARBA00022833"/>
    </source>
</evidence>
<protein>
    <recommendedName>
        <fullName evidence="3">ubiquitinyl hydrolase 1</fullName>
        <ecNumber evidence="3">3.4.19.12</ecNumber>
    </recommendedName>
</protein>
<dbReference type="PANTHER" id="PTHR24006">
    <property type="entry name" value="UBIQUITIN CARBOXYL-TERMINAL HYDROLASE"/>
    <property type="match status" value="1"/>
</dbReference>
<dbReference type="InterPro" id="IPR050164">
    <property type="entry name" value="Peptidase_C19"/>
</dbReference>
<dbReference type="InterPro" id="IPR028889">
    <property type="entry name" value="USP"/>
</dbReference>
<evidence type="ECO:0000256" key="7">
    <source>
        <dbReference type="ARBA" id="ARBA00022771"/>
    </source>
</evidence>
<dbReference type="PROSITE" id="PS50053">
    <property type="entry name" value="UBIQUITIN_2"/>
    <property type="match status" value="1"/>
</dbReference>
<sequence>MPPKRARRVSPGPSGLSAGERLKRTKLTGNAAYSAWGWVGTEVTDASGITDQHRMATCGFSGTSTNPLCKNKYPEKRRSPTKQKSESPQVKQSEGHTDASPQAGTADDVIIISDDEGPTCSHRTCKHNPYCLNYLGQDAWEDADEAYEAYMKANSIGDNPNLDTRDGQTPIGLKNLGATCYANAYLQVWFQDIPFRKGVYNCQPAQDAQCPFEESPVFQLQVTFAAMQQSALSAFNPVKLVESLKLRATEQQDAQEFSKLFMAHLDTEFRKQQSPELKSLIPNQFQGKQVYNTVCQNCQRRSERDSDFLEIEVNLENSATLEDRLSALLEPEILTGDNQYYCQQCDSLQNAKRYTELRELPPVLHFSLLRFVYDISTMERKKSKQTIMFPTFIDMDRFIGPEETRKQYKKINAEECQNIYELRGILLHKGASAYHGHYEAQVFDVHNQGWYQFNDETVTKIDSIVPKVDNLKKGAKNGKGSKKPPAPKARPPKKRRRIDDSDSEVEIVEDPAPSQKSEVEGPDYISSRDAYMLVYARVGAKGCHTPNGLQAHGNGAVSDAGSTTTLMAADAVLPARATEVVQSLNAEHHKACEEFSEREKEAKARFHRIRSTVMDIYRHWDLTTPDEDGVVLSRQALEAWVLRHIAKPKAKNTPPPATEPPPKEEPASVPSGEGPSAISISTLDIVCNHGHLDPGKAGDMKVIKATAYSRILDEDGCRLTPVFRTTDVCPICVTRLFEEKLYQVEHPRLVSRFDEVVAVGDDGDGYHVSKAWLKDWRLAKPKVHVQGAPDPPPDAEDYLRDVVCEHGQLATNTASRKRISAEAYGLLHELFPAWKPPSTRAEPCAVCEALLHISKEDKREYRKQAEEEKARLKHMHDNALNGNNALLEDVPCAVVPSQFVRSWRQWLMRPSEVPRPETLDNSQYICEHGRLSFDPNVSGDLDASMTMIKRSDWDALQELYSGGPLIAVENTGGQWLHEIDICAECRLKRRTSFDMTEITVRVLGPNDPVPTPQTYMEELPQPAPQGQTTLMTYSKRQNEGSRKSKRIRQVREYGKRRKITITKAMSVKDLKVMLNDELGVPVISQRLFYRGQELDDSSATMLSLGILSNDLLDLKEENVDLTILSDTEVESGSVNGTKKKRTEGQAFGGTLLGGSSFTSIQSSSQSAIPPSNACPACTYVNDAATLACAMCETPLPNST</sequence>
<dbReference type="GO" id="GO:0005829">
    <property type="term" value="C:cytosol"/>
    <property type="evidence" value="ECO:0007669"/>
    <property type="project" value="TreeGrafter"/>
</dbReference>
<evidence type="ECO:0000256" key="9">
    <source>
        <dbReference type="ARBA" id="ARBA00022801"/>
    </source>
</evidence>
<gene>
    <name evidence="17" type="ORF">L227DRAFT_539213</name>
</gene>
<evidence type="ECO:0000256" key="8">
    <source>
        <dbReference type="ARBA" id="ARBA00022786"/>
    </source>
</evidence>
<keyword evidence="6" id="KW-0677">Repeat</keyword>
<dbReference type="EMBL" id="ML122251">
    <property type="protein sequence ID" value="RPD66077.1"/>
    <property type="molecule type" value="Genomic_DNA"/>
</dbReference>
<dbReference type="GO" id="GO:0004197">
    <property type="term" value="F:cysteine-type endopeptidase activity"/>
    <property type="evidence" value="ECO:0007669"/>
    <property type="project" value="InterPro"/>
</dbReference>
<evidence type="ECO:0000256" key="2">
    <source>
        <dbReference type="ARBA" id="ARBA00009085"/>
    </source>
</evidence>
<keyword evidence="18" id="KW-1185">Reference proteome</keyword>
<evidence type="ECO:0000259" key="16">
    <source>
        <dbReference type="PROSITE" id="PS51283"/>
    </source>
</evidence>
<evidence type="ECO:0000259" key="14">
    <source>
        <dbReference type="PROSITE" id="PS50053"/>
    </source>
</evidence>
<evidence type="ECO:0000256" key="3">
    <source>
        <dbReference type="ARBA" id="ARBA00012759"/>
    </source>
</evidence>
<dbReference type="InterPro" id="IPR029071">
    <property type="entry name" value="Ubiquitin-like_domsf"/>
</dbReference>
<dbReference type="InterPro" id="IPR038765">
    <property type="entry name" value="Papain-like_cys_pep_sf"/>
</dbReference>
<dbReference type="InterPro" id="IPR000626">
    <property type="entry name" value="Ubiquitin-like_dom"/>
</dbReference>
<dbReference type="CDD" id="cd01795">
    <property type="entry name" value="Ubl_USP48"/>
    <property type="match status" value="1"/>
</dbReference>
<dbReference type="Gene3D" id="3.90.70.10">
    <property type="entry name" value="Cysteine proteinases"/>
    <property type="match status" value="1"/>
</dbReference>
<dbReference type="Proteomes" id="UP000313359">
    <property type="component" value="Unassembled WGS sequence"/>
</dbReference>
<keyword evidence="9" id="KW-0378">Hydrolase</keyword>
<proteinExistence type="inferred from homology"/>
<keyword evidence="5" id="KW-0479">Metal-binding</keyword>
<evidence type="ECO:0000256" key="4">
    <source>
        <dbReference type="ARBA" id="ARBA00022670"/>
    </source>
</evidence>
<feature type="compositionally biased region" description="Basic residues" evidence="13">
    <location>
        <begin position="473"/>
        <end position="482"/>
    </location>
</feature>
<dbReference type="OrthoDB" id="289038at2759"/>
<comment type="similarity">
    <text evidence="2">Belongs to the peptidase C19 family.</text>
</comment>
<dbReference type="InterPro" id="IPR033841">
    <property type="entry name" value="Pep_USP48"/>
</dbReference>
<evidence type="ECO:0000256" key="12">
    <source>
        <dbReference type="SAM" id="Coils"/>
    </source>
</evidence>
<reference evidence="17" key="1">
    <citation type="journal article" date="2018" name="Genome Biol. Evol.">
        <title>Genomics and development of Lentinus tigrinus, a white-rot wood-decaying mushroom with dimorphic fruiting bodies.</title>
        <authorList>
            <person name="Wu B."/>
            <person name="Xu Z."/>
            <person name="Knudson A."/>
            <person name="Carlson A."/>
            <person name="Chen N."/>
            <person name="Kovaka S."/>
            <person name="LaButti K."/>
            <person name="Lipzen A."/>
            <person name="Pennachio C."/>
            <person name="Riley R."/>
            <person name="Schakwitz W."/>
            <person name="Umezawa K."/>
            <person name="Ohm R.A."/>
            <person name="Grigoriev I.V."/>
            <person name="Nagy L.G."/>
            <person name="Gibbons J."/>
            <person name="Hibbett D."/>
        </authorList>
    </citation>
    <scope>NUCLEOTIDE SEQUENCE [LARGE SCALE GENOMIC DNA]</scope>
    <source>
        <strain evidence="17">ALCF2SS1-6</strain>
    </source>
</reference>
<keyword evidence="12" id="KW-0175">Coiled coil</keyword>
<evidence type="ECO:0000313" key="17">
    <source>
        <dbReference type="EMBL" id="RPD66077.1"/>
    </source>
</evidence>
<feature type="domain" description="DUSP" evidence="16">
    <location>
        <begin position="863"/>
        <end position="972"/>
    </location>
</feature>
<evidence type="ECO:0000256" key="6">
    <source>
        <dbReference type="ARBA" id="ARBA00022737"/>
    </source>
</evidence>
<dbReference type="EC" id="3.4.19.12" evidence="3"/>
<dbReference type="SUPFAM" id="SSF143791">
    <property type="entry name" value="DUSP-like"/>
    <property type="match status" value="1"/>
</dbReference>
<dbReference type="GO" id="GO:0016579">
    <property type="term" value="P:protein deubiquitination"/>
    <property type="evidence" value="ECO:0007669"/>
    <property type="project" value="InterPro"/>
</dbReference>
<dbReference type="InterPro" id="IPR044743">
    <property type="entry name" value="Ubl_USP48"/>
</dbReference>
<dbReference type="GO" id="GO:0008270">
    <property type="term" value="F:zinc ion binding"/>
    <property type="evidence" value="ECO:0007669"/>
    <property type="project" value="UniProtKB-KW"/>
</dbReference>
<evidence type="ECO:0000256" key="13">
    <source>
        <dbReference type="SAM" id="MobiDB-lite"/>
    </source>
</evidence>
<evidence type="ECO:0000259" key="15">
    <source>
        <dbReference type="PROSITE" id="PS50235"/>
    </source>
</evidence>
<dbReference type="InterPro" id="IPR035927">
    <property type="entry name" value="DUSP-like_sf"/>
</dbReference>
<dbReference type="PROSITE" id="PS51283">
    <property type="entry name" value="DUSP"/>
    <property type="match status" value="1"/>
</dbReference>
<evidence type="ECO:0000313" key="18">
    <source>
        <dbReference type="Proteomes" id="UP000313359"/>
    </source>
</evidence>
<dbReference type="GO" id="GO:0005634">
    <property type="term" value="C:nucleus"/>
    <property type="evidence" value="ECO:0007669"/>
    <property type="project" value="TreeGrafter"/>
</dbReference>
<dbReference type="SMART" id="SM00213">
    <property type="entry name" value="UBQ"/>
    <property type="match status" value="1"/>
</dbReference>
<dbReference type="InterPro" id="IPR001876">
    <property type="entry name" value="Znf_RanBP2"/>
</dbReference>
<feature type="region of interest" description="Disordered" evidence="13">
    <location>
        <begin position="1"/>
        <end position="23"/>
    </location>
</feature>
<dbReference type="AlphaFoldDB" id="A0A5C2SSG8"/>
<keyword evidence="11" id="KW-0862">Zinc</keyword>
<evidence type="ECO:0000256" key="10">
    <source>
        <dbReference type="ARBA" id="ARBA00022807"/>
    </source>
</evidence>
<dbReference type="SUPFAM" id="SSF54236">
    <property type="entry name" value="Ubiquitin-like"/>
    <property type="match status" value="1"/>
</dbReference>
<organism evidence="17 18">
    <name type="scientific">Lentinus tigrinus ALCF2SS1-6</name>
    <dbReference type="NCBI Taxonomy" id="1328759"/>
    <lineage>
        <taxon>Eukaryota</taxon>
        <taxon>Fungi</taxon>
        <taxon>Dikarya</taxon>
        <taxon>Basidiomycota</taxon>
        <taxon>Agaricomycotina</taxon>
        <taxon>Agaricomycetes</taxon>
        <taxon>Polyporales</taxon>
        <taxon>Polyporaceae</taxon>
        <taxon>Lentinus</taxon>
    </lineage>
</organism>
<comment type="catalytic activity">
    <reaction evidence="1">
        <text>Thiol-dependent hydrolysis of ester, thioester, amide, peptide and isopeptide bonds formed by the C-terminal Gly of ubiquitin (a 76-residue protein attached to proteins as an intracellular targeting signal).</text>
        <dbReference type="EC" id="3.4.19.12"/>
    </reaction>
</comment>
<dbReference type="SMART" id="SM00547">
    <property type="entry name" value="ZnF_RBZ"/>
    <property type="match status" value="1"/>
</dbReference>
<dbReference type="PROSITE" id="PS00973">
    <property type="entry name" value="USP_2"/>
    <property type="match status" value="1"/>
</dbReference>
<evidence type="ECO:0000256" key="1">
    <source>
        <dbReference type="ARBA" id="ARBA00000707"/>
    </source>
</evidence>
<feature type="region of interest" description="Disordered" evidence="13">
    <location>
        <begin position="469"/>
        <end position="522"/>
    </location>
</feature>
<keyword evidence="4" id="KW-0645">Protease</keyword>
<dbReference type="InterPro" id="IPR001394">
    <property type="entry name" value="Peptidase_C19_UCH"/>
</dbReference>
<dbReference type="InterPro" id="IPR018200">
    <property type="entry name" value="USP_CS"/>
</dbReference>
<feature type="region of interest" description="Disordered" evidence="13">
    <location>
        <begin position="648"/>
        <end position="674"/>
    </location>
</feature>
<dbReference type="PROSITE" id="PS50235">
    <property type="entry name" value="USP_3"/>
    <property type="match status" value="1"/>
</dbReference>
<dbReference type="PROSITE" id="PS00972">
    <property type="entry name" value="USP_1"/>
    <property type="match status" value="1"/>
</dbReference>
<keyword evidence="10" id="KW-0788">Thiol protease</keyword>
<dbReference type="PANTHER" id="PTHR24006:SF888">
    <property type="entry name" value="UBIQUITIN CARBOXYL-TERMINAL HYDROLASE 30"/>
    <property type="match status" value="1"/>
</dbReference>
<accession>A0A5C2SSG8</accession>
<dbReference type="Pfam" id="PF00443">
    <property type="entry name" value="UCH"/>
    <property type="match status" value="1"/>
</dbReference>
<dbReference type="InterPro" id="IPR006615">
    <property type="entry name" value="Pept_C19_DUSP"/>
</dbReference>
<dbReference type="GO" id="GO:0006508">
    <property type="term" value="P:proteolysis"/>
    <property type="evidence" value="ECO:0007669"/>
    <property type="project" value="UniProtKB-KW"/>
</dbReference>
<dbReference type="STRING" id="1328759.A0A5C2SSG8"/>
<feature type="coiled-coil region" evidence="12">
    <location>
        <begin position="851"/>
        <end position="882"/>
    </location>
</feature>
<name>A0A5C2SSG8_9APHY</name>
<feature type="domain" description="USP" evidence="15">
    <location>
        <begin position="171"/>
        <end position="538"/>
    </location>
</feature>
<evidence type="ECO:0000256" key="5">
    <source>
        <dbReference type="ARBA" id="ARBA00022723"/>
    </source>
</evidence>
<dbReference type="CDD" id="cd02668">
    <property type="entry name" value="Peptidase_C19L"/>
    <property type="match status" value="1"/>
</dbReference>
<keyword evidence="8" id="KW-0833">Ubl conjugation pathway</keyword>
<dbReference type="SUPFAM" id="SSF54001">
    <property type="entry name" value="Cysteine proteinases"/>
    <property type="match status" value="1"/>
</dbReference>
<dbReference type="GO" id="GO:0004843">
    <property type="term" value="F:cysteine-type deubiquitinase activity"/>
    <property type="evidence" value="ECO:0007669"/>
    <property type="project" value="UniProtKB-EC"/>
</dbReference>
<feature type="region of interest" description="Disordered" evidence="13">
    <location>
        <begin position="69"/>
        <end position="105"/>
    </location>
</feature>
<feature type="domain" description="Ubiquitin-like" evidence="14">
    <location>
        <begin position="1047"/>
        <end position="1114"/>
    </location>
</feature>
<keyword evidence="7" id="KW-0863">Zinc-finger</keyword>